<dbReference type="Proteomes" id="UP001202328">
    <property type="component" value="Unassembled WGS sequence"/>
</dbReference>
<accession>A0AAD4TIL7</accession>
<reference evidence="1" key="1">
    <citation type="submission" date="2022-04" db="EMBL/GenBank/DDBJ databases">
        <title>A functionally conserved STORR gene fusion in Papaver species that diverged 16.8 million years ago.</title>
        <authorList>
            <person name="Catania T."/>
        </authorList>
    </citation>
    <scope>NUCLEOTIDE SEQUENCE</scope>
    <source>
        <strain evidence="1">S-188037</strain>
    </source>
</reference>
<proteinExistence type="predicted"/>
<evidence type="ECO:0000313" key="2">
    <source>
        <dbReference type="Proteomes" id="UP001202328"/>
    </source>
</evidence>
<evidence type="ECO:0000313" key="1">
    <source>
        <dbReference type="EMBL" id="KAI3963483.1"/>
    </source>
</evidence>
<organism evidence="1 2">
    <name type="scientific">Papaver atlanticum</name>
    <dbReference type="NCBI Taxonomy" id="357466"/>
    <lineage>
        <taxon>Eukaryota</taxon>
        <taxon>Viridiplantae</taxon>
        <taxon>Streptophyta</taxon>
        <taxon>Embryophyta</taxon>
        <taxon>Tracheophyta</taxon>
        <taxon>Spermatophyta</taxon>
        <taxon>Magnoliopsida</taxon>
        <taxon>Ranunculales</taxon>
        <taxon>Papaveraceae</taxon>
        <taxon>Papaveroideae</taxon>
        <taxon>Papaver</taxon>
    </lineage>
</organism>
<keyword evidence="2" id="KW-1185">Reference proteome</keyword>
<comment type="caution">
    <text evidence="1">The sequence shown here is derived from an EMBL/GenBank/DDBJ whole genome shotgun (WGS) entry which is preliminary data.</text>
</comment>
<sequence length="74" mass="8274">MNFGRVEMVLHKVDFHVTGFQPWTTFPLRVVRLIRLNNSGSLVQVPAKTSAITPNTATYATFLKAHSVFVSKKA</sequence>
<name>A0AAD4TIL7_9MAGN</name>
<dbReference type="EMBL" id="JAJJMB010000061">
    <property type="protein sequence ID" value="KAI3963483.1"/>
    <property type="molecule type" value="Genomic_DNA"/>
</dbReference>
<protein>
    <submittedName>
        <fullName evidence="1">Uncharacterized protein</fullName>
    </submittedName>
</protein>
<gene>
    <name evidence="1" type="ORF">MKW98_022905</name>
</gene>
<dbReference type="AlphaFoldDB" id="A0AAD4TIL7"/>